<dbReference type="RefSeq" id="WP_189530585.1">
    <property type="nucleotide sequence ID" value="NZ_BMYX01000001.1"/>
</dbReference>
<evidence type="ECO:0008006" key="6">
    <source>
        <dbReference type="Google" id="ProtNLM"/>
    </source>
</evidence>
<keyword evidence="3" id="KW-1005">Bacterial flagellum biogenesis</keyword>
<evidence type="ECO:0000256" key="1">
    <source>
        <dbReference type="ARBA" id="ARBA00002397"/>
    </source>
</evidence>
<comment type="function">
    <text evidence="1">Required for the efficient initiation of filament assembly.</text>
</comment>
<reference evidence="4" key="1">
    <citation type="journal article" date="2014" name="Int. J. Syst. Evol. Microbiol.">
        <title>Complete genome sequence of Corynebacterium casei LMG S-19264T (=DSM 44701T), isolated from a smear-ripened cheese.</title>
        <authorList>
            <consortium name="US DOE Joint Genome Institute (JGI-PGF)"/>
            <person name="Walter F."/>
            <person name="Albersmeier A."/>
            <person name="Kalinowski J."/>
            <person name="Ruckert C."/>
        </authorList>
    </citation>
    <scope>NUCLEOTIDE SEQUENCE</scope>
    <source>
        <strain evidence="4">KCTC 32182</strain>
    </source>
</reference>
<dbReference type="InterPro" id="IPR036679">
    <property type="entry name" value="FlgN-like_sf"/>
</dbReference>
<reference evidence="4" key="2">
    <citation type="submission" date="2020-09" db="EMBL/GenBank/DDBJ databases">
        <authorList>
            <person name="Sun Q."/>
            <person name="Kim S."/>
        </authorList>
    </citation>
    <scope>NUCLEOTIDE SEQUENCE</scope>
    <source>
        <strain evidence="4">KCTC 32182</strain>
    </source>
</reference>
<dbReference type="InterPro" id="IPR007809">
    <property type="entry name" value="FlgN-like"/>
</dbReference>
<dbReference type="GO" id="GO:0044780">
    <property type="term" value="P:bacterial-type flagellum assembly"/>
    <property type="evidence" value="ECO:0007669"/>
    <property type="project" value="InterPro"/>
</dbReference>
<dbReference type="Gene3D" id="1.20.58.300">
    <property type="entry name" value="FlgN-like"/>
    <property type="match status" value="1"/>
</dbReference>
<dbReference type="Pfam" id="PF05130">
    <property type="entry name" value="FlgN"/>
    <property type="match status" value="1"/>
</dbReference>
<name>A0A918NXJ7_9NEIS</name>
<dbReference type="AlphaFoldDB" id="A0A918NXJ7"/>
<accession>A0A918NXJ7</accession>
<evidence type="ECO:0000313" key="4">
    <source>
        <dbReference type="EMBL" id="GGY04700.1"/>
    </source>
</evidence>
<proteinExistence type="inferred from homology"/>
<keyword evidence="5" id="KW-1185">Reference proteome</keyword>
<comment type="caution">
    <text evidence="4">The sequence shown here is derived from an EMBL/GenBank/DDBJ whole genome shotgun (WGS) entry which is preliminary data.</text>
</comment>
<sequence>MSASDSLKRLVLGIQADLDDYRRLETLLEEQYRAALSHDASRIGEAGDAVLVLCEALDIRRRERSRLLTVLTGSGGETAMPAFFAMLPAKLAASCQAAWRALQARVEHCRSLNLRNGELMSMQQEVMLRAMHGDGADTYSPQW</sequence>
<dbReference type="SUPFAM" id="SSF140566">
    <property type="entry name" value="FlgN-like"/>
    <property type="match status" value="1"/>
</dbReference>
<protein>
    <recommendedName>
        <fullName evidence="6">Flagella synthesis protein FlgN</fullName>
    </recommendedName>
</protein>
<dbReference type="EMBL" id="BMYX01000001">
    <property type="protein sequence ID" value="GGY04700.1"/>
    <property type="molecule type" value="Genomic_DNA"/>
</dbReference>
<evidence type="ECO:0000256" key="3">
    <source>
        <dbReference type="ARBA" id="ARBA00022795"/>
    </source>
</evidence>
<evidence type="ECO:0000313" key="5">
    <source>
        <dbReference type="Proteomes" id="UP000645257"/>
    </source>
</evidence>
<comment type="similarity">
    <text evidence="2">Belongs to the FlgN family.</text>
</comment>
<organism evidence="4 5">
    <name type="scientific">Paludibacterium paludis</name>
    <dbReference type="NCBI Taxonomy" id="1225769"/>
    <lineage>
        <taxon>Bacteria</taxon>
        <taxon>Pseudomonadati</taxon>
        <taxon>Pseudomonadota</taxon>
        <taxon>Betaproteobacteria</taxon>
        <taxon>Neisseriales</taxon>
        <taxon>Chromobacteriaceae</taxon>
        <taxon>Paludibacterium</taxon>
    </lineage>
</organism>
<dbReference type="Proteomes" id="UP000645257">
    <property type="component" value="Unassembled WGS sequence"/>
</dbReference>
<gene>
    <name evidence="4" type="ORF">GCM10011289_04040</name>
</gene>
<evidence type="ECO:0000256" key="2">
    <source>
        <dbReference type="ARBA" id="ARBA00007703"/>
    </source>
</evidence>